<dbReference type="Proteomes" id="UP000093779">
    <property type="component" value="Unassembled WGS sequence"/>
</dbReference>
<dbReference type="Proteomes" id="UP000193811">
    <property type="component" value="Unassembled WGS sequence"/>
</dbReference>
<dbReference type="EMBL" id="LQOP01000028">
    <property type="protein sequence ID" value="ORV22400.1"/>
    <property type="molecule type" value="Genomic_DNA"/>
</dbReference>
<sequence length="149" mass="15900">MDHRTNLDGVDDFTNAEVEEDEDDGFGPVDADAATADEDQGPVVQAINPPGTVAVTAYLGGSVAHVDLDPKVTALTESQLAEEIRFVAGVATKKAAAVVHVGVVNMFVEQGMNLRDARDFVETNMPFATPEQAHEADLALIARHSERED</sequence>
<protein>
    <recommendedName>
        <fullName evidence="6">ESX-1 secretion-associated protein EspH</fullName>
    </recommendedName>
</protein>
<evidence type="ECO:0000313" key="5">
    <source>
        <dbReference type="Proteomes" id="UP000193811"/>
    </source>
</evidence>
<reference evidence="3 5" key="1">
    <citation type="submission" date="2016-01" db="EMBL/GenBank/DDBJ databases">
        <title>The new phylogeny of the genus Mycobacterium.</title>
        <authorList>
            <person name="Tarcisio F."/>
            <person name="Conor M."/>
            <person name="Antonella G."/>
            <person name="Elisabetta G."/>
            <person name="Giulia F.S."/>
            <person name="Sara T."/>
            <person name="Anna F."/>
            <person name="Clotilde B."/>
            <person name="Roberto B."/>
            <person name="Veronica D.S."/>
            <person name="Fabio R."/>
            <person name="Monica P."/>
            <person name="Olivier J."/>
            <person name="Enrico T."/>
            <person name="Nicola S."/>
        </authorList>
    </citation>
    <scope>NUCLEOTIDE SEQUENCE [LARGE SCALE GENOMIC DNA]</scope>
    <source>
        <strain evidence="3 5">CCUG 50187</strain>
    </source>
</reference>
<gene>
    <name evidence="2" type="ORF">A5726_12070</name>
    <name evidence="3" type="ORF">AWB98_26475</name>
</gene>
<dbReference type="AlphaFoldDB" id="A0A1A2VKH0"/>
<proteinExistence type="predicted"/>
<organism evidence="2 4">
    <name type="scientific">Mycolicibacterium conceptionense</name>
    <dbReference type="NCBI Taxonomy" id="451644"/>
    <lineage>
        <taxon>Bacteria</taxon>
        <taxon>Bacillati</taxon>
        <taxon>Actinomycetota</taxon>
        <taxon>Actinomycetes</taxon>
        <taxon>Mycobacteriales</taxon>
        <taxon>Mycobacteriaceae</taxon>
        <taxon>Mycolicibacterium</taxon>
    </lineage>
</organism>
<keyword evidence="5" id="KW-1185">Reference proteome</keyword>
<dbReference type="EMBL" id="LZHX01000039">
    <property type="protein sequence ID" value="OBF23626.1"/>
    <property type="molecule type" value="Genomic_DNA"/>
</dbReference>
<reference evidence="2 4" key="2">
    <citation type="submission" date="2016-06" db="EMBL/GenBank/DDBJ databases">
        <authorList>
            <person name="Kjaerup R.B."/>
            <person name="Dalgaard T.S."/>
            <person name="Juul-Madsen H.R."/>
        </authorList>
    </citation>
    <scope>NUCLEOTIDE SEQUENCE [LARGE SCALE GENOMIC DNA]</scope>
    <source>
        <strain evidence="2 4">ACS1953</strain>
    </source>
</reference>
<accession>A0A1A2VKH0</accession>
<evidence type="ECO:0000313" key="2">
    <source>
        <dbReference type="EMBL" id="OBF23626.1"/>
    </source>
</evidence>
<evidence type="ECO:0000313" key="3">
    <source>
        <dbReference type="EMBL" id="ORV22400.1"/>
    </source>
</evidence>
<evidence type="ECO:0008006" key="6">
    <source>
        <dbReference type="Google" id="ProtNLM"/>
    </source>
</evidence>
<evidence type="ECO:0000313" key="4">
    <source>
        <dbReference type="Proteomes" id="UP000093779"/>
    </source>
</evidence>
<feature type="region of interest" description="Disordered" evidence="1">
    <location>
        <begin position="1"/>
        <end position="38"/>
    </location>
</feature>
<comment type="caution">
    <text evidence="2">The sequence shown here is derived from an EMBL/GenBank/DDBJ whole genome shotgun (WGS) entry which is preliminary data.</text>
</comment>
<name>A0A1A2VKH0_9MYCO</name>
<evidence type="ECO:0000256" key="1">
    <source>
        <dbReference type="SAM" id="MobiDB-lite"/>
    </source>
</evidence>